<evidence type="ECO:0000256" key="1">
    <source>
        <dbReference type="SAM" id="MobiDB-lite"/>
    </source>
</evidence>
<feature type="transmembrane region" description="Helical" evidence="2">
    <location>
        <begin position="40"/>
        <end position="61"/>
    </location>
</feature>
<reference evidence="4" key="1">
    <citation type="journal article" date="2019" name="Int. J. Syst. Evol. Microbiol.">
        <title>The Global Catalogue of Microorganisms (GCM) 10K type strain sequencing project: providing services to taxonomists for standard genome sequencing and annotation.</title>
        <authorList>
            <consortium name="The Broad Institute Genomics Platform"/>
            <consortium name="The Broad Institute Genome Sequencing Center for Infectious Disease"/>
            <person name="Wu L."/>
            <person name="Ma J."/>
        </authorList>
    </citation>
    <scope>NUCLEOTIDE SEQUENCE [LARGE SCALE GENOMIC DNA]</scope>
    <source>
        <strain evidence="4">JCM 14307</strain>
    </source>
</reference>
<keyword evidence="2" id="KW-0812">Transmembrane</keyword>
<dbReference type="Proteomes" id="UP001500280">
    <property type="component" value="Unassembled WGS sequence"/>
</dbReference>
<gene>
    <name evidence="3" type="ORF">GCM10009745_36630</name>
</gene>
<protein>
    <recommendedName>
        <fullName evidence="5">LapA family protein</fullName>
    </recommendedName>
</protein>
<evidence type="ECO:0000313" key="4">
    <source>
        <dbReference type="Proteomes" id="UP001500280"/>
    </source>
</evidence>
<accession>A0ABP4THP6</accession>
<evidence type="ECO:0000256" key="2">
    <source>
        <dbReference type="SAM" id="Phobius"/>
    </source>
</evidence>
<keyword evidence="2" id="KW-0472">Membrane</keyword>
<evidence type="ECO:0008006" key="5">
    <source>
        <dbReference type="Google" id="ProtNLM"/>
    </source>
</evidence>
<keyword evidence="2" id="KW-1133">Transmembrane helix</keyword>
<feature type="region of interest" description="Disordered" evidence="1">
    <location>
        <begin position="81"/>
        <end position="134"/>
    </location>
</feature>
<dbReference type="EMBL" id="BAAANF010000013">
    <property type="protein sequence ID" value="GAA1688384.1"/>
    <property type="molecule type" value="Genomic_DNA"/>
</dbReference>
<organism evidence="3 4">
    <name type="scientific">Kribbella yunnanensis</name>
    <dbReference type="NCBI Taxonomy" id="190194"/>
    <lineage>
        <taxon>Bacteria</taxon>
        <taxon>Bacillati</taxon>
        <taxon>Actinomycetota</taxon>
        <taxon>Actinomycetes</taxon>
        <taxon>Propionibacteriales</taxon>
        <taxon>Kribbellaceae</taxon>
        <taxon>Kribbella</taxon>
    </lineage>
</organism>
<dbReference type="RefSeq" id="WP_344152896.1">
    <property type="nucleotide sequence ID" value="NZ_BAAANF010000013.1"/>
</dbReference>
<proteinExistence type="predicted"/>
<comment type="caution">
    <text evidence="3">The sequence shown here is derived from an EMBL/GenBank/DDBJ whole genome shotgun (WGS) entry which is preliminary data.</text>
</comment>
<keyword evidence="4" id="KW-1185">Reference proteome</keyword>
<feature type="compositionally biased region" description="Basic and acidic residues" evidence="1">
    <location>
        <begin position="91"/>
        <end position="106"/>
    </location>
</feature>
<name>A0ABP4THP6_9ACTN</name>
<evidence type="ECO:0000313" key="3">
    <source>
        <dbReference type="EMBL" id="GAA1688384.1"/>
    </source>
</evidence>
<sequence>MFVLGIVLIVIAVLFGLGVSVSSTESTTMTVFGIDFGVNVPTLFFLGAAAGAALVAGLWLTKKGATRGWRRHQEVRALRAQVATRTQPAVTERDETPELTEDRDAEVADETTGSERLATEQHVASDTTDTKQPH</sequence>